<dbReference type="EMBL" id="CP001736">
    <property type="protein sequence ID" value="ADB29921.1"/>
    <property type="molecule type" value="Genomic_DNA"/>
</dbReference>
<keyword evidence="3" id="KW-1185">Reference proteome</keyword>
<evidence type="ECO:0000313" key="3">
    <source>
        <dbReference type="Proteomes" id="UP000007967"/>
    </source>
</evidence>
<dbReference type="Proteomes" id="UP000007967">
    <property type="component" value="Chromosome"/>
</dbReference>
<dbReference type="HOGENOM" id="CLU_096119_0_0_11"/>
<dbReference type="OrthoDB" id="3371202at2"/>
<accession>D2PYS5</accession>
<sequence length="180" mass="19424">MELTTVTGTDALLHADRLDELYRDVFGAPPWNEKPAELDAFAGRLEENAARPGFRLVTAVVGGTVRGFGAGWPTVAPFRRDRAYGTVFDELGADQVDRHLVGAFEVDELAVHPASQGLGIGRAVLTTLCAGEPSWLLTSHQAVDTVAFYRRVGWQELPSQVPEPRLAVFVSPRAAGQDVG</sequence>
<reference evidence="2 3" key="2">
    <citation type="journal article" date="2010" name="Stand. Genomic Sci.">
        <title>Complete genome sequence of Kribbella flavida type strain (IFO 14399).</title>
        <authorList>
            <person name="Pukall R."/>
            <person name="Lapidus A."/>
            <person name="Glavina Del Rio T."/>
            <person name="Copeland A."/>
            <person name="Tice H."/>
            <person name="Cheng J.-F."/>
            <person name="Lucas S."/>
            <person name="Chen F."/>
            <person name="Nolan M."/>
            <person name="LaButti K."/>
            <person name="Pati A."/>
            <person name="Ivanova N."/>
            <person name="Mavrommatis K."/>
            <person name="Mikhailova N."/>
            <person name="Pitluck S."/>
            <person name="Bruce D."/>
            <person name="Goodwin L."/>
            <person name="Land M."/>
            <person name="Hauser L."/>
            <person name="Chang Y.-J."/>
            <person name="Jeffries C.D."/>
            <person name="Chen A."/>
            <person name="Palaniappan K."/>
            <person name="Chain P."/>
            <person name="Rohde M."/>
            <person name="Goeker M."/>
            <person name="Bristow J."/>
            <person name="Eisen J.A."/>
            <person name="Markowitz V."/>
            <person name="Hugenholtz P."/>
            <person name="Kyrpides N.C."/>
            <person name="Klenk H.-P."/>
            <person name="Brettin T."/>
        </authorList>
    </citation>
    <scope>NUCLEOTIDE SEQUENCE [LARGE SCALE GENOMIC DNA]</scope>
    <source>
        <strain evidence="3">DSM 17836 / JCM 10339 / NBRC 14399</strain>
    </source>
</reference>
<dbReference type="Pfam" id="PF13508">
    <property type="entry name" value="Acetyltransf_7"/>
    <property type="match status" value="1"/>
</dbReference>
<dbReference type="InterPro" id="IPR016181">
    <property type="entry name" value="Acyl_CoA_acyltransferase"/>
</dbReference>
<dbReference type="STRING" id="479435.Kfla_0803"/>
<organism evidence="2 3">
    <name type="scientific">Kribbella flavida (strain DSM 17836 / JCM 10339 / NBRC 14399)</name>
    <dbReference type="NCBI Taxonomy" id="479435"/>
    <lineage>
        <taxon>Bacteria</taxon>
        <taxon>Bacillati</taxon>
        <taxon>Actinomycetota</taxon>
        <taxon>Actinomycetes</taxon>
        <taxon>Propionibacteriales</taxon>
        <taxon>Kribbellaceae</taxon>
        <taxon>Kribbella</taxon>
    </lineage>
</organism>
<evidence type="ECO:0000259" key="1">
    <source>
        <dbReference type="PROSITE" id="PS51186"/>
    </source>
</evidence>
<dbReference type="Gene3D" id="3.40.630.30">
    <property type="match status" value="1"/>
</dbReference>
<dbReference type="GO" id="GO:0016747">
    <property type="term" value="F:acyltransferase activity, transferring groups other than amino-acyl groups"/>
    <property type="evidence" value="ECO:0007669"/>
    <property type="project" value="InterPro"/>
</dbReference>
<protein>
    <submittedName>
        <fullName evidence="2">GCN5-related N-acetyltransferase</fullName>
    </submittedName>
</protein>
<dbReference type="SUPFAM" id="SSF55729">
    <property type="entry name" value="Acyl-CoA N-acyltransferases (Nat)"/>
    <property type="match status" value="1"/>
</dbReference>
<dbReference type="RefSeq" id="WP_012918477.1">
    <property type="nucleotide sequence ID" value="NC_013729.1"/>
</dbReference>
<dbReference type="KEGG" id="kfl:Kfla_0803"/>
<feature type="domain" description="N-acetyltransferase" evidence="1">
    <location>
        <begin position="1"/>
        <end position="175"/>
    </location>
</feature>
<dbReference type="eggNOG" id="COG1247">
    <property type="taxonomic scope" value="Bacteria"/>
</dbReference>
<name>D2PYS5_KRIFD</name>
<reference evidence="3" key="1">
    <citation type="submission" date="2009-09" db="EMBL/GenBank/DDBJ databases">
        <title>The complete genome of Kribbella flavida DSM 17836.</title>
        <authorList>
            <consortium name="US DOE Joint Genome Institute (JGI-PGF)"/>
            <person name="Lucas S."/>
            <person name="Copeland A."/>
            <person name="Lapidus A."/>
            <person name="Glavina del Rio T."/>
            <person name="Dalin E."/>
            <person name="Tice H."/>
            <person name="Bruce D."/>
            <person name="Goodwin L."/>
            <person name="Pitluck S."/>
            <person name="Kyrpides N."/>
            <person name="Mavromatis K."/>
            <person name="Ivanova N."/>
            <person name="Saunders E."/>
            <person name="Brettin T."/>
            <person name="Detter J.C."/>
            <person name="Han C."/>
            <person name="Larimer F."/>
            <person name="Land M."/>
            <person name="Hauser L."/>
            <person name="Markowitz V."/>
            <person name="Cheng J.-F."/>
            <person name="Hugenholtz P."/>
            <person name="Woyke T."/>
            <person name="Wu D."/>
            <person name="Pukall R."/>
            <person name="Klenk H.-P."/>
            <person name="Eisen J.A."/>
        </authorList>
    </citation>
    <scope>NUCLEOTIDE SEQUENCE [LARGE SCALE GENOMIC DNA]</scope>
    <source>
        <strain evidence="3">DSM 17836 / JCM 10339 / NBRC 14399</strain>
    </source>
</reference>
<proteinExistence type="predicted"/>
<dbReference type="PROSITE" id="PS51186">
    <property type="entry name" value="GNAT"/>
    <property type="match status" value="1"/>
</dbReference>
<dbReference type="AlphaFoldDB" id="D2PYS5"/>
<dbReference type="InterPro" id="IPR000182">
    <property type="entry name" value="GNAT_dom"/>
</dbReference>
<gene>
    <name evidence="2" type="ordered locus">Kfla_0803</name>
</gene>
<keyword evidence="2" id="KW-0808">Transferase</keyword>
<evidence type="ECO:0000313" key="2">
    <source>
        <dbReference type="EMBL" id="ADB29921.1"/>
    </source>
</evidence>